<comment type="caution">
    <text evidence="2">The sequence shown here is derived from an EMBL/GenBank/DDBJ whole genome shotgun (WGS) entry which is preliminary data.</text>
</comment>
<organism evidence="2 3">
    <name type="scientific">Phytophthora fragariaefolia</name>
    <dbReference type="NCBI Taxonomy" id="1490495"/>
    <lineage>
        <taxon>Eukaryota</taxon>
        <taxon>Sar</taxon>
        <taxon>Stramenopiles</taxon>
        <taxon>Oomycota</taxon>
        <taxon>Peronosporomycetes</taxon>
        <taxon>Peronosporales</taxon>
        <taxon>Peronosporaceae</taxon>
        <taxon>Phytophthora</taxon>
    </lineage>
</organism>
<dbReference type="OrthoDB" id="126918at2759"/>
<accession>A0A9W6U5J1</accession>
<evidence type="ECO:0000313" key="3">
    <source>
        <dbReference type="Proteomes" id="UP001165121"/>
    </source>
</evidence>
<gene>
    <name evidence="2" type="ORF">Pfra01_000473600</name>
</gene>
<dbReference type="AlphaFoldDB" id="A0A9W6U5J1"/>
<evidence type="ECO:0000256" key="1">
    <source>
        <dbReference type="SAM" id="MobiDB-lite"/>
    </source>
</evidence>
<dbReference type="Proteomes" id="UP001165121">
    <property type="component" value="Unassembled WGS sequence"/>
</dbReference>
<protein>
    <submittedName>
        <fullName evidence="2">Unnamed protein product</fullName>
    </submittedName>
</protein>
<sequence length="125" mass="13488">MFEPSMPGFSLGHLTWTPKTAGWVSELSALEEREPWRNGWTEVPAQHPYNTTFAPCNPSCPLLVPVGFSHDAVRGRVVLDPSLDSHETATSWLQVLSASSSPDEASSGVPLLPTAPVYNAPTSDD</sequence>
<name>A0A9W6U5J1_9STRA</name>
<keyword evidence="3" id="KW-1185">Reference proteome</keyword>
<proteinExistence type="predicted"/>
<feature type="region of interest" description="Disordered" evidence="1">
    <location>
        <begin position="99"/>
        <end position="125"/>
    </location>
</feature>
<evidence type="ECO:0000313" key="2">
    <source>
        <dbReference type="EMBL" id="GMF25875.1"/>
    </source>
</evidence>
<dbReference type="EMBL" id="BSXT01000369">
    <property type="protein sequence ID" value="GMF25875.1"/>
    <property type="molecule type" value="Genomic_DNA"/>
</dbReference>
<reference evidence="2" key="1">
    <citation type="submission" date="2023-04" db="EMBL/GenBank/DDBJ databases">
        <title>Phytophthora fragariaefolia NBRC 109709.</title>
        <authorList>
            <person name="Ichikawa N."/>
            <person name="Sato H."/>
            <person name="Tonouchi N."/>
        </authorList>
    </citation>
    <scope>NUCLEOTIDE SEQUENCE</scope>
    <source>
        <strain evidence="2">NBRC 109709</strain>
    </source>
</reference>